<dbReference type="EMBL" id="KX284724">
    <property type="protein sequence ID" value="AOM67295.1"/>
    <property type="molecule type" value="Genomic_DNA"/>
</dbReference>
<proteinExistence type="inferred from homology"/>
<dbReference type="RefSeq" id="YP_009294053.1">
    <property type="nucleotide sequence ID" value="NC_031146.1"/>
</dbReference>
<dbReference type="InterPro" id="IPR001383">
    <property type="entry name" value="Ribosomal_bL28_bact-type"/>
</dbReference>
<keyword evidence="7" id="KW-0934">Plastid</keyword>
<sequence length="62" mass="7282">MPKTCQKTNKTANNGYSISHSHKKNKKIQHVNLHKKKIWCSKTKKYIKLLISTKAMKILFKI</sequence>
<evidence type="ECO:0000256" key="2">
    <source>
        <dbReference type="ARBA" id="ARBA00022980"/>
    </source>
</evidence>
<dbReference type="InterPro" id="IPR026569">
    <property type="entry name" value="Ribosomal_bL28"/>
</dbReference>
<comment type="similarity">
    <text evidence="1">Belongs to the bacterial ribosomal protein bL28 family.</text>
</comment>
<gene>
    <name evidence="7" type="primary">rpl28</name>
    <name evidence="7" type="ORF">Hrub_051</name>
</gene>
<reference evidence="7" key="1">
    <citation type="journal article" date="2016" name="BMC Biol.">
        <title>Parallel evolution of highly conserved plastid genome architecture in red seaweeds and seed plants.</title>
        <authorList>
            <person name="Lee J."/>
            <person name="Cho C.H."/>
            <person name="Park S.I."/>
            <person name="Choi J.W."/>
            <person name="Song H.S."/>
            <person name="West J.A."/>
            <person name="Bhattacharya D."/>
            <person name="Yoon H.S."/>
        </authorList>
    </citation>
    <scope>NUCLEOTIDE SEQUENCE</scope>
</reference>
<protein>
    <recommendedName>
        <fullName evidence="4">Large ribosomal subunit protein bL28c</fullName>
    </recommendedName>
    <alternativeName>
        <fullName evidence="5">50S ribosomal protein L28, chloroplastic</fullName>
    </alternativeName>
</protein>
<accession>A0A1C9CFZ4</accession>
<dbReference type="GO" id="GO:0006412">
    <property type="term" value="P:translation"/>
    <property type="evidence" value="ECO:0007669"/>
    <property type="project" value="InterPro"/>
</dbReference>
<evidence type="ECO:0000256" key="5">
    <source>
        <dbReference type="ARBA" id="ARBA00035447"/>
    </source>
</evidence>
<dbReference type="Pfam" id="PF00830">
    <property type="entry name" value="Ribosomal_L28"/>
    <property type="match status" value="1"/>
</dbReference>
<evidence type="ECO:0000256" key="3">
    <source>
        <dbReference type="ARBA" id="ARBA00023274"/>
    </source>
</evidence>
<feature type="region of interest" description="Disordered" evidence="6">
    <location>
        <begin position="1"/>
        <end position="28"/>
    </location>
</feature>
<dbReference type="AlphaFoldDB" id="A0A1C9CFZ4"/>
<dbReference type="GO" id="GO:0005840">
    <property type="term" value="C:ribosome"/>
    <property type="evidence" value="ECO:0007669"/>
    <property type="project" value="UniProtKB-KW"/>
</dbReference>
<name>A0A1C9CFZ4_9FLOR</name>
<dbReference type="GO" id="GO:0003735">
    <property type="term" value="F:structural constituent of ribosome"/>
    <property type="evidence" value="ECO:0007669"/>
    <property type="project" value="InterPro"/>
</dbReference>
<keyword evidence="2 7" id="KW-0689">Ribosomal protein</keyword>
<feature type="compositionally biased region" description="Polar residues" evidence="6">
    <location>
        <begin position="1"/>
        <end position="16"/>
    </location>
</feature>
<dbReference type="GeneID" id="29069959"/>
<evidence type="ECO:0000256" key="1">
    <source>
        <dbReference type="ARBA" id="ARBA00008760"/>
    </source>
</evidence>
<evidence type="ECO:0000256" key="4">
    <source>
        <dbReference type="ARBA" id="ARBA00035265"/>
    </source>
</evidence>
<dbReference type="InterPro" id="IPR037147">
    <property type="entry name" value="Ribosomal_bL28_sf"/>
</dbReference>
<dbReference type="Gene3D" id="2.30.170.40">
    <property type="entry name" value="Ribosomal protein L28/L24"/>
    <property type="match status" value="1"/>
</dbReference>
<evidence type="ECO:0000313" key="7">
    <source>
        <dbReference type="EMBL" id="AOM67295.1"/>
    </source>
</evidence>
<dbReference type="NCBIfam" id="TIGR00009">
    <property type="entry name" value="L28"/>
    <property type="match status" value="1"/>
</dbReference>
<geneLocation type="plastid" evidence="7"/>
<dbReference type="SUPFAM" id="SSF143800">
    <property type="entry name" value="L28p-like"/>
    <property type="match status" value="1"/>
</dbReference>
<dbReference type="GO" id="GO:1990904">
    <property type="term" value="C:ribonucleoprotein complex"/>
    <property type="evidence" value="ECO:0007669"/>
    <property type="project" value="UniProtKB-KW"/>
</dbReference>
<dbReference type="InterPro" id="IPR034704">
    <property type="entry name" value="Ribosomal_bL28/bL31-like_sf"/>
</dbReference>
<keyword evidence="3" id="KW-0687">Ribonucleoprotein</keyword>
<evidence type="ECO:0000256" key="6">
    <source>
        <dbReference type="SAM" id="MobiDB-lite"/>
    </source>
</evidence>
<organism evidence="7">
    <name type="scientific">Hildenbrandia rubra</name>
    <dbReference type="NCBI Taxonomy" id="31481"/>
    <lineage>
        <taxon>Eukaryota</taxon>
        <taxon>Rhodophyta</taxon>
        <taxon>Florideophyceae</taxon>
        <taxon>Hildenbrandiophycidae</taxon>
        <taxon>Hildenbrandiales</taxon>
        <taxon>Hildenbrandiaceae</taxon>
        <taxon>Hildenbrandia</taxon>
    </lineage>
</organism>